<dbReference type="AlphaFoldDB" id="D1AMW3"/>
<reference evidence="1 2" key="2">
    <citation type="journal article" date="2010" name="Stand. Genomic Sci.">
        <title>Complete genome sequence of Sebaldella termitidis type strain (NCTC 11300).</title>
        <authorList>
            <person name="Harmon-Smith M."/>
            <person name="Celia L."/>
            <person name="Chertkov O."/>
            <person name="Lapidus A."/>
            <person name="Copeland A."/>
            <person name="Glavina Del Rio T."/>
            <person name="Nolan M."/>
            <person name="Lucas S."/>
            <person name="Tice H."/>
            <person name="Cheng J.F."/>
            <person name="Han C."/>
            <person name="Detter J.C."/>
            <person name="Bruce D."/>
            <person name="Goodwin L."/>
            <person name="Pitluck S."/>
            <person name="Pati A."/>
            <person name="Liolios K."/>
            <person name="Ivanova N."/>
            <person name="Mavromatis K."/>
            <person name="Mikhailova N."/>
            <person name="Chen A."/>
            <person name="Palaniappan K."/>
            <person name="Land M."/>
            <person name="Hauser L."/>
            <person name="Chang Y.J."/>
            <person name="Jeffries C.D."/>
            <person name="Brettin T."/>
            <person name="Goker M."/>
            <person name="Beck B."/>
            <person name="Bristow J."/>
            <person name="Eisen J.A."/>
            <person name="Markowitz V."/>
            <person name="Hugenholtz P."/>
            <person name="Kyrpides N.C."/>
            <person name="Klenk H.P."/>
            <person name="Chen F."/>
        </authorList>
    </citation>
    <scope>NUCLEOTIDE SEQUENCE [LARGE SCALE GENOMIC DNA]</scope>
    <source>
        <strain evidence="2">ATCC 33386 / NCTC 11300</strain>
    </source>
</reference>
<proteinExistence type="predicted"/>
<dbReference type="KEGG" id="str:Sterm_0462"/>
<dbReference type="EMBL" id="CP001739">
    <property type="protein sequence ID" value="ACZ07339.1"/>
    <property type="molecule type" value="Genomic_DNA"/>
</dbReference>
<gene>
    <name evidence="1" type="ordered locus">Sterm_0462</name>
</gene>
<accession>D1AMW3</accession>
<sequence length="268" mass="31727">MINNYKLNLPANVRINYKAISFLHEIDMEEGINEKVFTDTMIMLAFFENNIVRFKEYKNIKINNFLDNLNKVIGNDYLFKLSASGRISNIENRKEILNNLEKEKIALLTYDPVNSSDNLSTIMSYEELLKMEKMHLLFEFNGITNSMFVPVYNKHLNNNNIKITIGDLIPMQFIPMVLNTEIVNLPNNGFLLKFVGELDEEIISKNKFYAHLRDIYRIPMYESLNLTLGIKGYYVFKENNQYYESFLVKKTMRENYNLKEYIDYGYRI</sequence>
<protein>
    <submittedName>
        <fullName evidence="1">Uncharacterized protein</fullName>
    </submittedName>
</protein>
<keyword evidence="2" id="KW-1185">Reference proteome</keyword>
<evidence type="ECO:0000313" key="2">
    <source>
        <dbReference type="Proteomes" id="UP000000845"/>
    </source>
</evidence>
<dbReference type="HOGENOM" id="CLU_1037830_0_0_0"/>
<evidence type="ECO:0000313" key="1">
    <source>
        <dbReference type="EMBL" id="ACZ07339.1"/>
    </source>
</evidence>
<dbReference type="Proteomes" id="UP000000845">
    <property type="component" value="Chromosome"/>
</dbReference>
<dbReference type="RefSeq" id="WP_012859937.1">
    <property type="nucleotide sequence ID" value="NC_013517.1"/>
</dbReference>
<reference evidence="2" key="1">
    <citation type="submission" date="2009-09" db="EMBL/GenBank/DDBJ databases">
        <title>The complete chromosome of Sebaldella termitidis ATCC 33386.</title>
        <authorList>
            <consortium name="US DOE Joint Genome Institute (JGI-PGF)"/>
            <person name="Lucas S."/>
            <person name="Copeland A."/>
            <person name="Lapidus A."/>
            <person name="Glavina del Rio T."/>
            <person name="Dalin E."/>
            <person name="Tice H."/>
            <person name="Bruce D."/>
            <person name="Goodwin L."/>
            <person name="Pitluck S."/>
            <person name="Kyrpides N."/>
            <person name="Mavromatis K."/>
            <person name="Ivanova N."/>
            <person name="Mikhailova N."/>
            <person name="Sims D."/>
            <person name="Meincke L."/>
            <person name="Brettin T."/>
            <person name="Detter J.C."/>
            <person name="Han C."/>
            <person name="Larimer F."/>
            <person name="Land M."/>
            <person name="Hauser L."/>
            <person name="Markowitz V."/>
            <person name="Cheng J.F."/>
            <person name="Hugenholtz P."/>
            <person name="Woyke T."/>
            <person name="Wu D."/>
            <person name="Eisen J.A."/>
        </authorList>
    </citation>
    <scope>NUCLEOTIDE SEQUENCE [LARGE SCALE GENOMIC DNA]</scope>
    <source>
        <strain evidence="2">ATCC 33386 / NCTC 11300</strain>
    </source>
</reference>
<name>D1AMW3_SEBTE</name>
<organism evidence="1 2">
    <name type="scientific">Sebaldella termitidis (strain ATCC 33386 / NCTC 11300)</name>
    <dbReference type="NCBI Taxonomy" id="526218"/>
    <lineage>
        <taxon>Bacteria</taxon>
        <taxon>Fusobacteriati</taxon>
        <taxon>Fusobacteriota</taxon>
        <taxon>Fusobacteriia</taxon>
        <taxon>Fusobacteriales</taxon>
        <taxon>Leptotrichiaceae</taxon>
        <taxon>Sebaldella</taxon>
    </lineage>
</organism>